<evidence type="ECO:0000256" key="2">
    <source>
        <dbReference type="SAM" id="Phobius"/>
    </source>
</evidence>
<feature type="compositionally biased region" description="Polar residues" evidence="1">
    <location>
        <begin position="1"/>
        <end position="11"/>
    </location>
</feature>
<keyword evidence="4" id="KW-1185">Reference proteome</keyword>
<keyword evidence="2" id="KW-0472">Membrane</keyword>
<organism evidence="3 4">
    <name type="scientific">Filobasidium floriforme</name>
    <dbReference type="NCBI Taxonomy" id="5210"/>
    <lineage>
        <taxon>Eukaryota</taxon>
        <taxon>Fungi</taxon>
        <taxon>Dikarya</taxon>
        <taxon>Basidiomycota</taxon>
        <taxon>Agaricomycotina</taxon>
        <taxon>Tremellomycetes</taxon>
        <taxon>Filobasidiales</taxon>
        <taxon>Filobasidiaceae</taxon>
        <taxon>Filobasidium</taxon>
    </lineage>
</organism>
<dbReference type="EMBL" id="JABELV010000022">
    <property type="protein sequence ID" value="KAG7562994.1"/>
    <property type="molecule type" value="Genomic_DNA"/>
</dbReference>
<gene>
    <name evidence="3" type="ORF">FFLO_01552</name>
</gene>
<feature type="region of interest" description="Disordered" evidence="1">
    <location>
        <begin position="1"/>
        <end position="42"/>
    </location>
</feature>
<protein>
    <submittedName>
        <fullName evidence="3">Uncharacterized protein</fullName>
    </submittedName>
</protein>
<evidence type="ECO:0000256" key="1">
    <source>
        <dbReference type="SAM" id="MobiDB-lite"/>
    </source>
</evidence>
<dbReference type="Proteomes" id="UP000812966">
    <property type="component" value="Unassembled WGS sequence"/>
</dbReference>
<dbReference type="OrthoDB" id="3199651at2759"/>
<feature type="transmembrane region" description="Helical" evidence="2">
    <location>
        <begin position="101"/>
        <end position="122"/>
    </location>
</feature>
<sequence>MDMNMRSQSPKSAAVQEGKNAQSTSKAPASMSMDPKKKVPENKAAVKPPFAKTSMNSFMSNLLLIVFAICAIYIWRVTVWASEAGGYWALMTGGSAKASAASAAAAATSAAVASMGTSASSITKQAKATGKAVPAGKGKVVPGNADVQSQIYALAESLGIKPADLSSAIRPLIDPTVPNPAEEAKRIKQEMELKAELEKTKVETVAKEEEHKGPGIIEVLEEAFLD</sequence>
<feature type="transmembrane region" description="Helical" evidence="2">
    <location>
        <begin position="62"/>
        <end position="81"/>
    </location>
</feature>
<keyword evidence="2" id="KW-0812">Transmembrane</keyword>
<proteinExistence type="predicted"/>
<comment type="caution">
    <text evidence="3">The sequence shown here is derived from an EMBL/GenBank/DDBJ whole genome shotgun (WGS) entry which is preliminary data.</text>
</comment>
<evidence type="ECO:0000313" key="3">
    <source>
        <dbReference type="EMBL" id="KAG7562994.1"/>
    </source>
</evidence>
<accession>A0A8K0JPB3</accession>
<name>A0A8K0JPB3_9TREE</name>
<dbReference type="AlphaFoldDB" id="A0A8K0JPB3"/>
<reference evidence="3" key="1">
    <citation type="submission" date="2020-04" db="EMBL/GenBank/DDBJ databases">
        <title>Analysis of mating type loci in Filobasidium floriforme.</title>
        <authorList>
            <person name="Nowrousian M."/>
        </authorList>
    </citation>
    <scope>NUCLEOTIDE SEQUENCE</scope>
    <source>
        <strain evidence="3">CBS 6242</strain>
    </source>
</reference>
<keyword evidence="2" id="KW-1133">Transmembrane helix</keyword>
<evidence type="ECO:0000313" key="4">
    <source>
        <dbReference type="Proteomes" id="UP000812966"/>
    </source>
</evidence>